<dbReference type="PROSITE" id="PS50060">
    <property type="entry name" value="MAM_2"/>
    <property type="match status" value="3"/>
</dbReference>
<feature type="non-terminal residue" evidence="2">
    <location>
        <position position="283"/>
    </location>
</feature>
<feature type="domain" description="MAM" evidence="1">
    <location>
        <begin position="35"/>
        <end position="211"/>
    </location>
</feature>
<dbReference type="AlphaFoldDB" id="A0A8S3EUG7"/>
<feature type="non-terminal residue" evidence="2">
    <location>
        <position position="1"/>
    </location>
</feature>
<dbReference type="InterPro" id="IPR051560">
    <property type="entry name" value="MAM_domain-containing"/>
</dbReference>
<dbReference type="EMBL" id="CAJOBH010234762">
    <property type="protein sequence ID" value="CAF5085997.1"/>
    <property type="molecule type" value="Genomic_DNA"/>
</dbReference>
<proteinExistence type="predicted"/>
<dbReference type="GO" id="GO:0016020">
    <property type="term" value="C:membrane"/>
    <property type="evidence" value="ECO:0007669"/>
    <property type="project" value="InterPro"/>
</dbReference>
<reference evidence="2" key="1">
    <citation type="submission" date="2021-02" db="EMBL/GenBank/DDBJ databases">
        <authorList>
            <person name="Nowell W R."/>
        </authorList>
    </citation>
    <scope>NUCLEOTIDE SEQUENCE</scope>
</reference>
<dbReference type="InterPro" id="IPR013320">
    <property type="entry name" value="ConA-like_dom_sf"/>
</dbReference>
<gene>
    <name evidence="2" type="ORF">BYL167_LOCUS62522</name>
</gene>
<dbReference type="PANTHER" id="PTHR23282">
    <property type="entry name" value="APICAL ENDOSOMAL GLYCOPROTEIN PRECURSOR"/>
    <property type="match status" value="1"/>
</dbReference>
<evidence type="ECO:0000259" key="1">
    <source>
        <dbReference type="PROSITE" id="PS50060"/>
    </source>
</evidence>
<dbReference type="PANTHER" id="PTHR23282:SF101">
    <property type="entry name" value="MAM DOMAIN-CONTAINING PROTEIN"/>
    <property type="match status" value="1"/>
</dbReference>
<name>A0A8S3EUG7_9BILA</name>
<evidence type="ECO:0000313" key="2">
    <source>
        <dbReference type="EMBL" id="CAF5085997.1"/>
    </source>
</evidence>
<dbReference type="Proteomes" id="UP000681967">
    <property type="component" value="Unassembled WGS sequence"/>
</dbReference>
<protein>
    <recommendedName>
        <fullName evidence="1">MAM domain-containing protein</fullName>
    </recommendedName>
</protein>
<feature type="domain" description="MAM" evidence="1">
    <location>
        <begin position="1"/>
        <end position="32"/>
    </location>
</feature>
<accession>A0A8S3EUG7</accession>
<dbReference type="InterPro" id="IPR000998">
    <property type="entry name" value="MAM_dom"/>
</dbReference>
<dbReference type="Gene3D" id="2.60.120.200">
    <property type="match status" value="2"/>
</dbReference>
<evidence type="ECO:0000313" key="3">
    <source>
        <dbReference type="Proteomes" id="UP000681967"/>
    </source>
</evidence>
<dbReference type="SUPFAM" id="SSF49899">
    <property type="entry name" value="Concanavalin A-like lectins/glucanases"/>
    <property type="match status" value="2"/>
</dbReference>
<feature type="domain" description="MAM" evidence="1">
    <location>
        <begin position="213"/>
        <end position="283"/>
    </location>
</feature>
<dbReference type="CDD" id="cd06263">
    <property type="entry name" value="MAM"/>
    <property type="match status" value="1"/>
</dbReference>
<dbReference type="Pfam" id="PF00629">
    <property type="entry name" value="MAM"/>
    <property type="match status" value="2"/>
</dbReference>
<dbReference type="SMART" id="SM00137">
    <property type="entry name" value="MAM"/>
    <property type="match status" value="1"/>
</dbReference>
<sequence length="283" mass="31388">TKFQIVLEGIVGQFGLGDIAIDDIVVYQSCPNEDRLCSFEDPKLCSYSNDATTQYNWIRATGNDPVATGFKPLTDHTDGTSYGAYMLVDISKPAPGVTDQRARLTSPVIVPNGEQCVEFWYYSDGDLISALSKLQLFVRTSKQTTNTTGYLIWSKNILREGQWRLSQQRIPHGLSLTPYQVIFESIIFKFGPNSPTVAIDDVFIRDRACPESGDCDFENGLCTWRNFLLFGNATWFVGSGSSNPPYNGPQNDHTLGSDQGQYLLLSSSFTNKKSVVAVLQSET</sequence>
<comment type="caution">
    <text evidence="2">The sequence shown here is derived from an EMBL/GenBank/DDBJ whole genome shotgun (WGS) entry which is preliminary data.</text>
</comment>
<organism evidence="2 3">
    <name type="scientific">Rotaria magnacalcarata</name>
    <dbReference type="NCBI Taxonomy" id="392030"/>
    <lineage>
        <taxon>Eukaryota</taxon>
        <taxon>Metazoa</taxon>
        <taxon>Spiralia</taxon>
        <taxon>Gnathifera</taxon>
        <taxon>Rotifera</taxon>
        <taxon>Eurotatoria</taxon>
        <taxon>Bdelloidea</taxon>
        <taxon>Philodinida</taxon>
        <taxon>Philodinidae</taxon>
        <taxon>Rotaria</taxon>
    </lineage>
</organism>